<sequence>MRRVSTPRPRSWLAATIVGLAALLPLAPAASAAAPAVPAVTTAPAASKVLASRYLNVTGQAQQKSNWCWAATGNSIAAYYGSNYSQNQFCNMAFGYNQNGTCPNDQATLANDQRAFRTIGISQGSYISGTLSFATIQTEINANRPVMTRIGWKSGGGHMMDIIGYDSSDSSIEYYNPWGSDPRYNYSTYNWYLNNSQFQWTHSLYRIGA</sequence>
<reference evidence="3" key="1">
    <citation type="journal article" date="2019" name="Int. J. Syst. Evol. Microbiol.">
        <title>The Global Catalogue of Microorganisms (GCM) 10K type strain sequencing project: providing services to taxonomists for standard genome sequencing and annotation.</title>
        <authorList>
            <consortium name="The Broad Institute Genomics Platform"/>
            <consortium name="The Broad Institute Genome Sequencing Center for Infectious Disease"/>
            <person name="Wu L."/>
            <person name="Ma J."/>
        </authorList>
    </citation>
    <scope>NUCLEOTIDE SEQUENCE [LARGE SCALE GENOMIC DNA]</scope>
    <source>
        <strain evidence="3">JCM 10977</strain>
    </source>
</reference>
<dbReference type="Pfam" id="PF12385">
    <property type="entry name" value="Peptidase_C70"/>
    <property type="match status" value="1"/>
</dbReference>
<feature type="chain" id="PRO_5045784691" evidence="1">
    <location>
        <begin position="33"/>
        <end position="209"/>
    </location>
</feature>
<keyword evidence="3" id="KW-1185">Reference proteome</keyword>
<dbReference type="Gene3D" id="3.90.70.10">
    <property type="entry name" value="Cysteine proteinases"/>
    <property type="match status" value="1"/>
</dbReference>
<name>A0ABP4BZD4_9ACTN</name>
<accession>A0ABP4BZD4</accession>
<comment type="caution">
    <text evidence="2">The sequence shown here is derived from an EMBL/GenBank/DDBJ whole genome shotgun (WGS) entry which is preliminary data.</text>
</comment>
<keyword evidence="1" id="KW-0732">Signal</keyword>
<protein>
    <submittedName>
        <fullName evidence="2">Papain-like cysteine protease family protein</fullName>
    </submittedName>
</protein>
<evidence type="ECO:0000313" key="3">
    <source>
        <dbReference type="Proteomes" id="UP001500542"/>
    </source>
</evidence>
<evidence type="ECO:0000256" key="1">
    <source>
        <dbReference type="SAM" id="SignalP"/>
    </source>
</evidence>
<dbReference type="EMBL" id="BAAAHK010000017">
    <property type="protein sequence ID" value="GAA0955929.1"/>
    <property type="molecule type" value="Genomic_DNA"/>
</dbReference>
<dbReference type="RefSeq" id="WP_343978912.1">
    <property type="nucleotide sequence ID" value="NZ_BAAAHK010000017.1"/>
</dbReference>
<dbReference type="InterPro" id="IPR022118">
    <property type="entry name" value="Peptidase_C70_AvrRpt2"/>
</dbReference>
<feature type="signal peptide" evidence="1">
    <location>
        <begin position="1"/>
        <end position="32"/>
    </location>
</feature>
<dbReference type="Proteomes" id="UP001500542">
    <property type="component" value="Unassembled WGS sequence"/>
</dbReference>
<gene>
    <name evidence="2" type="ORF">GCM10009554_64570</name>
</gene>
<proteinExistence type="predicted"/>
<evidence type="ECO:0000313" key="2">
    <source>
        <dbReference type="EMBL" id="GAA0955929.1"/>
    </source>
</evidence>
<organism evidence="2 3">
    <name type="scientific">Kribbella koreensis</name>
    <dbReference type="NCBI Taxonomy" id="57909"/>
    <lineage>
        <taxon>Bacteria</taxon>
        <taxon>Bacillati</taxon>
        <taxon>Actinomycetota</taxon>
        <taxon>Actinomycetes</taxon>
        <taxon>Propionibacteriales</taxon>
        <taxon>Kribbellaceae</taxon>
        <taxon>Kribbella</taxon>
    </lineage>
</organism>